<dbReference type="EMBL" id="GDIP01240950">
    <property type="protein sequence ID" value="JAI82451.1"/>
    <property type="molecule type" value="Transcribed_RNA"/>
</dbReference>
<keyword evidence="1" id="KW-0732">Signal</keyword>
<dbReference type="OrthoDB" id="10448622at2759"/>
<reference evidence="3" key="2">
    <citation type="submission" date="2015-10" db="EMBL/GenBank/DDBJ databases">
        <title>EvidentialGene: Evidence-directed Construction of Complete mRNA Transcriptomes without Genomes.</title>
        <authorList>
            <person name="Gilbert D.G."/>
        </authorList>
    </citation>
    <scope>NUCLEOTIDE SEQUENCE</scope>
</reference>
<feature type="chain" id="PRO_5013461594" description="Cuticular protein" evidence="1">
    <location>
        <begin position="21"/>
        <end position="172"/>
    </location>
</feature>
<reference evidence="2" key="3">
    <citation type="submission" date="2015-10" db="EMBL/GenBank/DDBJ databases">
        <authorList>
            <person name="Gilbert D.G."/>
        </authorList>
    </citation>
    <scope>NUCLEOTIDE SEQUENCE</scope>
</reference>
<evidence type="ECO:0000313" key="2">
    <source>
        <dbReference type="EMBL" id="JAI82451.1"/>
    </source>
</evidence>
<protein>
    <recommendedName>
        <fullName evidence="4">Cuticular protein</fullName>
    </recommendedName>
</protein>
<sequence>MSALKITVIISAVIVIAACAENPSGRDDLSLSETKRRRHRQYAIYGRGGYGAHIQHGYSQSQHGYGHIQPHYGQIQHAYSQHNGYGQPNGYVQVAGYARGYGQTNGYGYALAHTHGQLNGYTGMKNEVKQPTVESMINNEHYVAISSATIKDATIDIVTKSLRIKSSLKIQL</sequence>
<reference evidence="2" key="1">
    <citation type="submission" date="2015-10" db="EMBL/GenBank/DDBJ databases">
        <title>Daphnia magna gene sets from two clonal populations assembled and annotated with EvidentialGene.</title>
        <authorList>
            <person name="Gilbert D."/>
            <person name="Podicheti R."/>
            <person name="Orsini L."/>
            <person name="Colbourne J."/>
            <person name="Pfrender M."/>
        </authorList>
    </citation>
    <scope>NUCLEOTIDE SEQUENCE</scope>
</reference>
<organism evidence="2">
    <name type="scientific">Daphnia magna</name>
    <dbReference type="NCBI Taxonomy" id="35525"/>
    <lineage>
        <taxon>Eukaryota</taxon>
        <taxon>Metazoa</taxon>
        <taxon>Ecdysozoa</taxon>
        <taxon>Arthropoda</taxon>
        <taxon>Crustacea</taxon>
        <taxon>Branchiopoda</taxon>
        <taxon>Diplostraca</taxon>
        <taxon>Cladocera</taxon>
        <taxon>Anomopoda</taxon>
        <taxon>Daphniidae</taxon>
        <taxon>Daphnia</taxon>
    </lineage>
</organism>
<feature type="signal peptide" evidence="1">
    <location>
        <begin position="1"/>
        <end position="20"/>
    </location>
</feature>
<dbReference type="AlphaFoldDB" id="A0A0P4XJN8"/>
<evidence type="ECO:0000256" key="1">
    <source>
        <dbReference type="SAM" id="SignalP"/>
    </source>
</evidence>
<evidence type="ECO:0008006" key="4">
    <source>
        <dbReference type="Google" id="ProtNLM"/>
    </source>
</evidence>
<accession>A0A0P4XJN8</accession>
<proteinExistence type="predicted"/>
<name>A0A0P4XJN8_9CRUS</name>
<dbReference type="EMBL" id="GDIQ01095409">
    <property type="protein sequence ID" value="JAL56317.1"/>
    <property type="molecule type" value="Transcribed_RNA"/>
</dbReference>
<evidence type="ECO:0000313" key="3">
    <source>
        <dbReference type="EMBL" id="JAL56317.1"/>
    </source>
</evidence>
<dbReference type="PROSITE" id="PS51257">
    <property type="entry name" value="PROKAR_LIPOPROTEIN"/>
    <property type="match status" value="1"/>
</dbReference>